<keyword evidence="2 9" id="KW-0997">Cell inner membrane</keyword>
<dbReference type="Proteomes" id="UP001595722">
    <property type="component" value="Unassembled WGS sequence"/>
</dbReference>
<comment type="caution">
    <text evidence="10">The sequence shown here is derived from an EMBL/GenBank/DDBJ whole genome shotgun (WGS) entry which is preliminary data.</text>
</comment>
<comment type="subcellular location">
    <subcellularLocation>
        <location evidence="9">Cell inner membrane</location>
        <topology evidence="9">Single-pass membrane protein</topology>
    </subcellularLocation>
</comment>
<dbReference type="PIRSF" id="PIRSF026649">
    <property type="entry name" value="MsbB"/>
    <property type="match status" value="1"/>
</dbReference>
<organism evidence="10 11">
    <name type="scientific">Bacterioplanoides pacificum</name>
    <dbReference type="NCBI Taxonomy" id="1171596"/>
    <lineage>
        <taxon>Bacteria</taxon>
        <taxon>Pseudomonadati</taxon>
        <taxon>Pseudomonadota</taxon>
        <taxon>Gammaproteobacteria</taxon>
        <taxon>Oceanospirillales</taxon>
        <taxon>Oceanospirillaceae</taxon>
        <taxon>Bacterioplanoides</taxon>
    </lineage>
</organism>
<evidence type="ECO:0000313" key="10">
    <source>
        <dbReference type="EMBL" id="MFC3681321.1"/>
    </source>
</evidence>
<evidence type="ECO:0000256" key="6">
    <source>
        <dbReference type="ARBA" id="ARBA00022989"/>
    </source>
</evidence>
<dbReference type="RefSeq" id="WP_376867654.1">
    <property type="nucleotide sequence ID" value="NZ_JBHRYB010000014.1"/>
</dbReference>
<comment type="pathway">
    <text evidence="9">Bacterial outer membrane biogenesis; lipopolysaccharide biosynthesis.</text>
</comment>
<evidence type="ECO:0000256" key="2">
    <source>
        <dbReference type="ARBA" id="ARBA00022519"/>
    </source>
</evidence>
<evidence type="ECO:0000256" key="7">
    <source>
        <dbReference type="ARBA" id="ARBA00023136"/>
    </source>
</evidence>
<evidence type="ECO:0000256" key="1">
    <source>
        <dbReference type="ARBA" id="ARBA00022475"/>
    </source>
</evidence>
<reference evidence="11" key="1">
    <citation type="journal article" date="2019" name="Int. J. Syst. Evol. Microbiol.">
        <title>The Global Catalogue of Microorganisms (GCM) 10K type strain sequencing project: providing services to taxonomists for standard genome sequencing and annotation.</title>
        <authorList>
            <consortium name="The Broad Institute Genomics Platform"/>
            <consortium name="The Broad Institute Genome Sequencing Center for Infectious Disease"/>
            <person name="Wu L."/>
            <person name="Ma J."/>
        </authorList>
    </citation>
    <scope>NUCLEOTIDE SEQUENCE [LARGE SCALE GENOMIC DNA]</scope>
    <source>
        <strain evidence="11">KCTC 42424</strain>
    </source>
</reference>
<dbReference type="GO" id="GO:0016746">
    <property type="term" value="F:acyltransferase activity"/>
    <property type="evidence" value="ECO:0007669"/>
    <property type="project" value="UniProtKB-KW"/>
</dbReference>
<dbReference type="EMBL" id="JBHRYB010000014">
    <property type="protein sequence ID" value="MFC3681321.1"/>
    <property type="molecule type" value="Genomic_DNA"/>
</dbReference>
<dbReference type="CDD" id="cd07984">
    <property type="entry name" value="LPLAT_LABLAT-like"/>
    <property type="match status" value="1"/>
</dbReference>
<keyword evidence="1 9" id="KW-1003">Cell membrane</keyword>
<evidence type="ECO:0000256" key="4">
    <source>
        <dbReference type="ARBA" id="ARBA00022692"/>
    </source>
</evidence>
<feature type="transmembrane region" description="Helical" evidence="9">
    <location>
        <begin position="20"/>
        <end position="43"/>
    </location>
</feature>
<keyword evidence="11" id="KW-1185">Reference proteome</keyword>
<comment type="catalytic activity">
    <reaction evidence="9">
        <text>an alpha-Kdo-(2-&gt;4)-alpha-Kdo-(2-&gt;6)-lipid IVA + a fatty acyl-[ACP] = an alpha-Kdo-(2-&gt;4)-alpha-Kdo-(2-&gt;6)-(acyl)-lipid IVA + holo-[ACP]</text>
        <dbReference type="Rhea" id="RHEA:69396"/>
        <dbReference type="Rhea" id="RHEA-COMP:9685"/>
        <dbReference type="Rhea" id="RHEA-COMP:14125"/>
        <dbReference type="ChEBI" id="CHEBI:64479"/>
        <dbReference type="ChEBI" id="CHEBI:138651"/>
        <dbReference type="ChEBI" id="CHEBI:176429"/>
        <dbReference type="ChEBI" id="CHEBI:176430"/>
        <dbReference type="EC" id="2.3.1.241"/>
    </reaction>
</comment>
<accession>A0ABV7VX40</accession>
<dbReference type="Pfam" id="PF03279">
    <property type="entry name" value="Lip_A_acyltrans"/>
    <property type="match status" value="1"/>
</dbReference>
<name>A0ABV7VX40_9GAMM</name>
<dbReference type="PANTHER" id="PTHR30606">
    <property type="entry name" value="LIPID A BIOSYNTHESIS LAUROYL ACYLTRANSFERASE"/>
    <property type="match status" value="1"/>
</dbReference>
<protein>
    <recommendedName>
        <fullName evidence="9">Lipid A biosynthesis acyltransferase</fullName>
        <ecNumber evidence="9">2.3.1.241</ecNumber>
    </recommendedName>
    <alternativeName>
        <fullName evidence="9">Kdo(2)-lipid IV(A) acyltransferase</fullName>
    </alternativeName>
</protein>
<evidence type="ECO:0000313" key="11">
    <source>
        <dbReference type="Proteomes" id="UP001595722"/>
    </source>
</evidence>
<keyword evidence="5 9" id="KW-0448">Lipopolysaccharide biosynthesis</keyword>
<dbReference type="HAMAP" id="MF_01942">
    <property type="entry name" value="Lipid_A_LpxL_LpxP"/>
    <property type="match status" value="1"/>
</dbReference>
<evidence type="ECO:0000256" key="3">
    <source>
        <dbReference type="ARBA" id="ARBA00022679"/>
    </source>
</evidence>
<comment type="pathway">
    <text evidence="9">Glycolipid biosynthesis; KDO(2)-lipid A biosynthesis; KDO(2)-lipid A from CMP-3-deoxy-D-manno-octulosonate and lipid IV(A): step 3/4.</text>
</comment>
<dbReference type="InterPro" id="IPR011920">
    <property type="entry name" value="Lipid_A_LpxL_LpxP"/>
</dbReference>
<comment type="similarity">
    <text evidence="9">Belongs to the LpxL/LpxM/LpxP family.</text>
</comment>
<sequence length="316" mass="36593">MKTQIYPKYYYRNFLHPKYWLTWLGISLMFLISLLPYSGKIWLGRQLGLLMLKLGGSRLQITQANIRACFPELSDTQQQQLIKDTFIANMTGMVETTTAWWGNHQPVLNNLTVYGREHLAEAEARGKGVLLVGGHFSILDLAGPMANHTFDFNYMYRPNDNPLFDALIERSRVAYSHNKFSKYELKEMMEFIRQGNTVWYGYDQDFGGKRSVFAPFFGIQTATLKAPMAIARETGATVVMISQFAEGNGKYAIHVSPILENFQDDDDVTAATRLNAQLEQFVRLHPEQYLWLHRRFRSRPEGEEPFYPKKKRKPKK</sequence>
<keyword evidence="6 9" id="KW-1133">Transmembrane helix</keyword>
<dbReference type="EC" id="2.3.1.241" evidence="9"/>
<comment type="function">
    <text evidence="9">Catalyzes the transfer of an acyl chain from an acyl-[acyl-carrier-protein] (ACP) to a Kdo(2)-lipid IV(A) to form a Kdo(2)-(acyl)-lipid IV(A).</text>
</comment>
<keyword evidence="7 9" id="KW-0472">Membrane</keyword>
<evidence type="ECO:0000256" key="9">
    <source>
        <dbReference type="HAMAP-Rule" id="MF_01942"/>
    </source>
</evidence>
<keyword evidence="3 9" id="KW-0808">Transferase</keyword>
<dbReference type="PANTHER" id="PTHR30606:SF9">
    <property type="entry name" value="LIPID A BIOSYNTHESIS LAUROYLTRANSFERASE"/>
    <property type="match status" value="1"/>
</dbReference>
<keyword evidence="4 9" id="KW-0812">Transmembrane</keyword>
<dbReference type="InterPro" id="IPR004960">
    <property type="entry name" value="LipA_acyltrans"/>
</dbReference>
<gene>
    <name evidence="9" type="primary">lpxL</name>
    <name evidence="10" type="ORF">ACFOMG_14545</name>
</gene>
<evidence type="ECO:0000256" key="8">
    <source>
        <dbReference type="ARBA" id="ARBA00023315"/>
    </source>
</evidence>
<proteinExistence type="inferred from homology"/>
<evidence type="ECO:0000256" key="5">
    <source>
        <dbReference type="ARBA" id="ARBA00022985"/>
    </source>
</evidence>
<keyword evidence="8 9" id="KW-0012">Acyltransferase</keyword>
<feature type="short sequence motif" description="HXXXXD motif" evidence="9">
    <location>
        <begin position="135"/>
        <end position="140"/>
    </location>
</feature>